<dbReference type="OrthoDB" id="1956346at2"/>
<dbReference type="EMBL" id="BAUU01000047">
    <property type="protein sequence ID" value="GAE32718.1"/>
    <property type="molecule type" value="Genomic_DNA"/>
</dbReference>
<evidence type="ECO:0000313" key="3">
    <source>
        <dbReference type="Proteomes" id="UP000018895"/>
    </source>
</evidence>
<keyword evidence="1" id="KW-0812">Transmembrane</keyword>
<feature type="transmembrane region" description="Helical" evidence="1">
    <location>
        <begin position="133"/>
        <end position="152"/>
    </location>
</feature>
<reference evidence="2" key="1">
    <citation type="journal article" date="2014" name="Genome Announc.">
        <title>Draft Genome Sequences of Three Alkaliphilic Bacillus Strains, Bacillus wakoensis JCM 9140T, Bacillus akibai JCM 9157T, and Bacillus hemicellulosilyticus JCM 9152T.</title>
        <authorList>
            <person name="Yuki M."/>
            <person name="Oshima K."/>
            <person name="Suda W."/>
            <person name="Oshida Y."/>
            <person name="Kitamura K."/>
            <person name="Iida T."/>
            <person name="Hattori M."/>
            <person name="Ohkuma M."/>
        </authorList>
    </citation>
    <scope>NUCLEOTIDE SEQUENCE [LARGE SCALE GENOMIC DNA]</scope>
    <source>
        <strain evidence="2">JCM 9152</strain>
    </source>
</reference>
<dbReference type="RefSeq" id="WP_035347191.1">
    <property type="nucleotide sequence ID" value="NZ_BAUU01000047.1"/>
</dbReference>
<organism evidence="2 3">
    <name type="scientific">Halalkalibacter hemicellulosilyticusJCM 9152</name>
    <dbReference type="NCBI Taxonomy" id="1236971"/>
    <lineage>
        <taxon>Bacteria</taxon>
        <taxon>Bacillati</taxon>
        <taxon>Bacillota</taxon>
        <taxon>Bacilli</taxon>
        <taxon>Bacillales</taxon>
        <taxon>Bacillaceae</taxon>
        <taxon>Halalkalibacter</taxon>
    </lineage>
</organism>
<proteinExistence type="predicted"/>
<name>W4QM39_9BACI</name>
<gene>
    <name evidence="2" type="ORF">JCM9152_4280</name>
</gene>
<sequence length="184" mass="21144">MKSVQIPTFFHEVFGKRQLLLHLISVLVVGFVLTISLFLYSYDSYELVPFWKMGLAFILIFDIFAGALANLTSGTNDYYMQSHLRRMVFIAIHVHILLIAYLLGANFFIACLVWLYTICSAYIVNLLKDEPQLFTAGVLFLVGLLGVSMLWITEPLMLIVAIVFLFKVIFSFGVNHYKEKEREE</sequence>
<dbReference type="AlphaFoldDB" id="W4QM39"/>
<protein>
    <submittedName>
        <fullName evidence="2">Uncharacterized protein</fullName>
    </submittedName>
</protein>
<keyword evidence="1" id="KW-1133">Transmembrane helix</keyword>
<keyword evidence="1" id="KW-0472">Membrane</keyword>
<feature type="transmembrane region" description="Helical" evidence="1">
    <location>
        <begin position="107"/>
        <end position="126"/>
    </location>
</feature>
<evidence type="ECO:0000256" key="1">
    <source>
        <dbReference type="SAM" id="Phobius"/>
    </source>
</evidence>
<feature type="transmembrane region" description="Helical" evidence="1">
    <location>
        <begin position="158"/>
        <end position="177"/>
    </location>
</feature>
<keyword evidence="3" id="KW-1185">Reference proteome</keyword>
<feature type="transmembrane region" description="Helical" evidence="1">
    <location>
        <begin position="54"/>
        <end position="72"/>
    </location>
</feature>
<accession>W4QM39</accession>
<feature type="transmembrane region" description="Helical" evidence="1">
    <location>
        <begin position="20"/>
        <end position="42"/>
    </location>
</feature>
<evidence type="ECO:0000313" key="2">
    <source>
        <dbReference type="EMBL" id="GAE32718.1"/>
    </source>
</evidence>
<comment type="caution">
    <text evidence="2">The sequence shown here is derived from an EMBL/GenBank/DDBJ whole genome shotgun (WGS) entry which is preliminary data.</text>
</comment>
<dbReference type="Proteomes" id="UP000018895">
    <property type="component" value="Unassembled WGS sequence"/>
</dbReference>